<evidence type="ECO:0000313" key="1">
    <source>
        <dbReference type="EMBL" id="RNA16129.1"/>
    </source>
</evidence>
<dbReference type="OrthoDB" id="10506690at2759"/>
<dbReference type="AlphaFoldDB" id="A0A3M7QY32"/>
<organism evidence="1 2">
    <name type="scientific">Brachionus plicatilis</name>
    <name type="common">Marine rotifer</name>
    <name type="synonym">Brachionus muelleri</name>
    <dbReference type="NCBI Taxonomy" id="10195"/>
    <lineage>
        <taxon>Eukaryota</taxon>
        <taxon>Metazoa</taxon>
        <taxon>Spiralia</taxon>
        <taxon>Gnathifera</taxon>
        <taxon>Rotifera</taxon>
        <taxon>Eurotatoria</taxon>
        <taxon>Monogononta</taxon>
        <taxon>Pseudotrocha</taxon>
        <taxon>Ploima</taxon>
        <taxon>Brachionidae</taxon>
        <taxon>Brachionus</taxon>
    </lineage>
</organism>
<dbReference type="Gene3D" id="2.10.90.10">
    <property type="entry name" value="Cystine-knot cytokines"/>
    <property type="match status" value="1"/>
</dbReference>
<dbReference type="Proteomes" id="UP000276133">
    <property type="component" value="Unassembled WGS sequence"/>
</dbReference>
<accession>A0A3M7QY32</accession>
<evidence type="ECO:0000313" key="2">
    <source>
        <dbReference type="Proteomes" id="UP000276133"/>
    </source>
</evidence>
<protein>
    <submittedName>
        <fullName evidence="1">Uncharacterized protein</fullName>
    </submittedName>
</protein>
<proteinExistence type="predicted"/>
<gene>
    <name evidence="1" type="ORF">BpHYR1_036703</name>
</gene>
<dbReference type="InterPro" id="IPR029034">
    <property type="entry name" value="Cystine-knot_cytokine"/>
</dbReference>
<comment type="caution">
    <text evidence="1">The sequence shown here is derived from an EMBL/GenBank/DDBJ whole genome shotgun (WGS) entry which is preliminary data.</text>
</comment>
<keyword evidence="2" id="KW-1185">Reference proteome</keyword>
<dbReference type="EMBL" id="REGN01004801">
    <property type="protein sequence ID" value="RNA16129.1"/>
    <property type="molecule type" value="Genomic_DNA"/>
</dbReference>
<sequence length="195" mass="23994">MKNCLFTTYFEELIYSNTRQCHNHGRSYLDKIYSEYLDQYREYEEIQLRRSLPDFNNDFQDHEFDRNNLFENSQCNEHKRNRTLINQQSLCPWKLTVIYRKEKYPHYKSMCIPVFKTVPVLERTNCRTDGFFEWKRAKEKISVACVCAFRHKFLPHHIQFVKQSLLMIIKKISFINMNLTLKKRFDFYLKRDIKM</sequence>
<dbReference type="SUPFAM" id="SSF57501">
    <property type="entry name" value="Cystine-knot cytokines"/>
    <property type="match status" value="1"/>
</dbReference>
<reference evidence="1 2" key="1">
    <citation type="journal article" date="2018" name="Sci. Rep.">
        <title>Genomic signatures of local adaptation to the degree of environmental predictability in rotifers.</title>
        <authorList>
            <person name="Franch-Gras L."/>
            <person name="Hahn C."/>
            <person name="Garcia-Roger E.M."/>
            <person name="Carmona M.J."/>
            <person name="Serra M."/>
            <person name="Gomez A."/>
        </authorList>
    </citation>
    <scope>NUCLEOTIDE SEQUENCE [LARGE SCALE GENOMIC DNA]</scope>
    <source>
        <strain evidence="1">HYR1</strain>
    </source>
</reference>
<name>A0A3M7QY32_BRAPC</name>